<dbReference type="GO" id="GO:0005524">
    <property type="term" value="F:ATP binding"/>
    <property type="evidence" value="ECO:0007669"/>
    <property type="project" value="InterPro"/>
</dbReference>
<dbReference type="InterPro" id="IPR006205">
    <property type="entry name" value="Mev_gal_kin"/>
</dbReference>
<evidence type="ECO:0000256" key="3">
    <source>
        <dbReference type="ARBA" id="ARBA00022777"/>
    </source>
</evidence>
<accession>A0A7R8H6E1</accession>
<proteinExistence type="predicted"/>
<keyword evidence="1" id="KW-0963">Cytoplasm</keyword>
<dbReference type="EMBL" id="HG994582">
    <property type="protein sequence ID" value="CAF2897915.1"/>
    <property type="molecule type" value="Genomic_DNA"/>
</dbReference>
<dbReference type="InterPro" id="IPR013750">
    <property type="entry name" value="GHMP_kinase_C_dom"/>
</dbReference>
<dbReference type="PANTHER" id="PTHR43290:SF2">
    <property type="entry name" value="MEVALONATE KINASE"/>
    <property type="match status" value="1"/>
</dbReference>
<dbReference type="AlphaFoldDB" id="A0A7R8H6E1"/>
<keyword evidence="2 6" id="KW-0808">Transferase</keyword>
<dbReference type="InterPro" id="IPR036554">
    <property type="entry name" value="GHMP_kinase_C_sf"/>
</dbReference>
<dbReference type="EC" id="2.7.1.36" evidence="6"/>
<dbReference type="GO" id="GO:0005829">
    <property type="term" value="C:cytosol"/>
    <property type="evidence" value="ECO:0007669"/>
    <property type="project" value="TreeGrafter"/>
</dbReference>
<dbReference type="OrthoDB" id="1652964at2759"/>
<organism evidence="6 7">
    <name type="scientific">Lepeophtheirus salmonis</name>
    <name type="common">Salmon louse</name>
    <name type="synonym">Caligus salmonis</name>
    <dbReference type="NCBI Taxonomy" id="72036"/>
    <lineage>
        <taxon>Eukaryota</taxon>
        <taxon>Metazoa</taxon>
        <taxon>Ecdysozoa</taxon>
        <taxon>Arthropoda</taxon>
        <taxon>Crustacea</taxon>
        <taxon>Multicrustacea</taxon>
        <taxon>Hexanauplia</taxon>
        <taxon>Copepoda</taxon>
        <taxon>Siphonostomatoida</taxon>
        <taxon>Caligidae</taxon>
        <taxon>Lepeophtheirus</taxon>
    </lineage>
</organism>
<feature type="domain" description="GHMP kinase C-terminal" evidence="5">
    <location>
        <begin position="10"/>
        <end position="68"/>
    </location>
</feature>
<dbReference type="Gene3D" id="3.30.70.890">
    <property type="entry name" value="GHMP kinase, C-terminal domain"/>
    <property type="match status" value="1"/>
</dbReference>
<reference evidence="6" key="1">
    <citation type="submission" date="2021-02" db="EMBL/GenBank/DDBJ databases">
        <authorList>
            <person name="Bekaert M."/>
        </authorList>
    </citation>
    <scope>NUCLEOTIDE SEQUENCE</scope>
    <source>
        <strain evidence="6">IoA-00</strain>
    </source>
</reference>
<evidence type="ECO:0000313" key="7">
    <source>
        <dbReference type="Proteomes" id="UP000675881"/>
    </source>
</evidence>
<keyword evidence="7" id="KW-1185">Reference proteome</keyword>
<dbReference type="SUPFAM" id="SSF55060">
    <property type="entry name" value="GHMP Kinase, C-terminal domain"/>
    <property type="match status" value="1"/>
</dbReference>
<dbReference type="GO" id="GO:0004496">
    <property type="term" value="F:mevalonate kinase activity"/>
    <property type="evidence" value="ECO:0007669"/>
    <property type="project" value="UniProtKB-EC"/>
</dbReference>
<dbReference type="GO" id="GO:0019287">
    <property type="term" value="P:isopentenyl diphosphate biosynthetic process, mevalonate pathway"/>
    <property type="evidence" value="ECO:0007669"/>
    <property type="project" value="TreeGrafter"/>
</dbReference>
<evidence type="ECO:0000256" key="2">
    <source>
        <dbReference type="ARBA" id="ARBA00022679"/>
    </source>
</evidence>
<evidence type="ECO:0000259" key="5">
    <source>
        <dbReference type="Pfam" id="PF08544"/>
    </source>
</evidence>
<keyword evidence="3" id="KW-0418">Kinase</keyword>
<dbReference type="PANTHER" id="PTHR43290">
    <property type="entry name" value="MEVALONATE KINASE"/>
    <property type="match status" value="1"/>
</dbReference>
<name>A0A7R8H6E1_LEPSM</name>
<evidence type="ECO:0000256" key="1">
    <source>
        <dbReference type="ARBA" id="ARBA00022490"/>
    </source>
</evidence>
<evidence type="ECO:0000256" key="4">
    <source>
        <dbReference type="ARBA" id="ARBA00022842"/>
    </source>
</evidence>
<sequence length="117" mass="13062">MDEDTEPLSSDFEALEELIAKNHSLLRTLGVSHPRLEDIVRIANSMKFRGVKLTGAGGGGFAYIFIPPTTSSYMVDKLISLIEKRGFERPRLTSIGVSGVQIKEHNDNMQTSECFFR</sequence>
<dbReference type="Pfam" id="PF08544">
    <property type="entry name" value="GHMP_kinases_C"/>
    <property type="match status" value="1"/>
</dbReference>
<gene>
    <name evidence="6" type="ORF">LSAA_7059</name>
</gene>
<evidence type="ECO:0000313" key="6">
    <source>
        <dbReference type="EMBL" id="CAF2897915.1"/>
    </source>
</evidence>
<keyword evidence="4" id="KW-0460">Magnesium</keyword>
<protein>
    <submittedName>
        <fullName evidence="6">E2.7.1.36</fullName>
        <ecNumber evidence="6">2.7.1.36</ecNumber>
    </submittedName>
</protein>
<dbReference type="Proteomes" id="UP000675881">
    <property type="component" value="Chromosome 3"/>
</dbReference>